<feature type="compositionally biased region" description="Basic and acidic residues" evidence="1">
    <location>
        <begin position="528"/>
        <end position="543"/>
    </location>
</feature>
<dbReference type="OrthoDB" id="373006at2759"/>
<feature type="region of interest" description="Disordered" evidence="1">
    <location>
        <begin position="131"/>
        <end position="190"/>
    </location>
</feature>
<evidence type="ECO:0000313" key="4">
    <source>
        <dbReference type="Proteomes" id="UP000195012"/>
    </source>
</evidence>
<dbReference type="EMBL" id="NETL01000016">
    <property type="protein sequence ID" value="OTN68444.1"/>
    <property type="molecule type" value="Genomic_DNA"/>
</dbReference>
<organism evidence="3 4">
    <name type="scientific">Plasmodium knowlesi</name>
    <dbReference type="NCBI Taxonomy" id="5850"/>
    <lineage>
        <taxon>Eukaryota</taxon>
        <taxon>Sar</taxon>
        <taxon>Alveolata</taxon>
        <taxon>Apicomplexa</taxon>
        <taxon>Aconoidasida</taxon>
        <taxon>Haemosporida</taxon>
        <taxon>Plasmodiidae</taxon>
        <taxon>Plasmodium</taxon>
        <taxon>Plasmodium (Plasmodium)</taxon>
    </lineage>
</organism>
<accession>A0A1Y3DUW1</accession>
<gene>
    <name evidence="3" type="primary">RALP1</name>
    <name evidence="3" type="ORF">PKNOH_S02310000</name>
</gene>
<dbReference type="eggNOG" id="ENOG502QXGB">
    <property type="taxonomic scope" value="Eukaryota"/>
</dbReference>
<evidence type="ECO:0000256" key="1">
    <source>
        <dbReference type="SAM" id="MobiDB-lite"/>
    </source>
</evidence>
<proteinExistence type="predicted"/>
<feature type="compositionally biased region" description="Basic and acidic residues" evidence="1">
    <location>
        <begin position="353"/>
        <end position="362"/>
    </location>
</feature>
<feature type="region of interest" description="Disordered" evidence="1">
    <location>
        <begin position="505"/>
        <end position="543"/>
    </location>
</feature>
<feature type="region of interest" description="Disordered" evidence="1">
    <location>
        <begin position="284"/>
        <end position="368"/>
    </location>
</feature>
<feature type="compositionally biased region" description="Acidic residues" evidence="1">
    <location>
        <begin position="73"/>
        <end position="95"/>
    </location>
</feature>
<dbReference type="Proteomes" id="UP000195012">
    <property type="component" value="Unassembled WGS sequence"/>
</dbReference>
<feature type="compositionally biased region" description="Basic and acidic residues" evidence="1">
    <location>
        <begin position="505"/>
        <end position="518"/>
    </location>
</feature>
<name>A0A1Y3DUW1_PLAKN</name>
<feature type="region of interest" description="Disordered" evidence="1">
    <location>
        <begin position="37"/>
        <end position="110"/>
    </location>
</feature>
<dbReference type="OMA" id="GNQRVDL"/>
<feature type="chain" id="PRO_5010996556" evidence="2">
    <location>
        <begin position="25"/>
        <end position="630"/>
    </location>
</feature>
<feature type="compositionally biased region" description="Low complexity" evidence="1">
    <location>
        <begin position="285"/>
        <end position="296"/>
    </location>
</feature>
<protein>
    <submittedName>
        <fullName evidence="3">Putative Rhoptry-associated leucine zipper-like protein 1</fullName>
    </submittedName>
</protein>
<reference evidence="3 4" key="1">
    <citation type="submission" date="2017-05" db="EMBL/GenBank/DDBJ databases">
        <title>PacBio assembly of a Plasmodium knowlesi genome sequence with Hi-C correction and manual annotation of the SICAvar gene family.</title>
        <authorList>
            <person name="Lapp S.A."/>
            <person name="Geraldo J.A."/>
            <person name="Chien J.-T."/>
            <person name="Ay F."/>
            <person name="Pakala S.B."/>
            <person name="Batugedara G."/>
            <person name="Humphrey J.C."/>
            <person name="Debarry J.D."/>
            <person name="Le Roch K.G."/>
            <person name="Galinski M.R."/>
            <person name="Kissinger J.C."/>
        </authorList>
    </citation>
    <scope>NUCLEOTIDE SEQUENCE [LARGE SCALE GENOMIC DNA]</scope>
    <source>
        <strain evidence="4">Malayan Strain Pk1 (A+)</strain>
    </source>
</reference>
<dbReference type="VEuPathDB" id="PlasmoDB:PKNOH_S02310000"/>
<feature type="compositionally biased region" description="Basic and acidic residues" evidence="1">
    <location>
        <begin position="170"/>
        <end position="190"/>
    </location>
</feature>
<evidence type="ECO:0000256" key="2">
    <source>
        <dbReference type="SAM" id="SignalP"/>
    </source>
</evidence>
<evidence type="ECO:0000313" key="3">
    <source>
        <dbReference type="EMBL" id="OTN68444.1"/>
    </source>
</evidence>
<keyword evidence="2" id="KW-0732">Signal</keyword>
<feature type="signal peptide" evidence="2">
    <location>
        <begin position="1"/>
        <end position="24"/>
    </location>
</feature>
<feature type="compositionally biased region" description="Acidic residues" evidence="1">
    <location>
        <begin position="297"/>
        <end position="316"/>
    </location>
</feature>
<sequence>MKRDIVLSLFFLINVGVLFGPANSAYRLKKSSVNVQEGEEHRAGKKAVCPMISEKKRKSDKRGNNLGSNTVQEDADDTEFGEDLEGGEDMVDETSEGLKEETTTEEVTMEEATDMDAVDREAAELEEEQYKEMKERKRKRTHASANVSGECPMKKGEKRKKKNNVINTMKEIESHDDSTEGKGKKEDNESLYEEKKQKILMIHVLKSIKEHLDRQKKNFNNFLSFLSESYASYEKFYVSRNVNGVHSGVQNGMSEEETGITSQSFLSLQEESVPKCVMKKGQGGLLASAGSTSGGETNEEVEEEAQEDEPEDDEGEGNLGGDSSAVDNSGGDSTGGDNAGSGGGSSGGNANTSHDKKKDEKNPSNQMNKIKNILYGMLRSKELSAKQKEYLRVILQILTLEDDLLQKEKMQVEVNKKIIDVLLGKSNELRNLAVHLSKGEGETGEAEGNQRVDLAQNIVSNLLNFSVELKNTGNIVYNNIQGQGDLLQSIEKNINKAEEQLKNVRVHTEYKGAKKEEPTTVDPSNNDNTEKNKEDAHSQKKVSESEFLQYCDADEADPNSTCPFKSVSSSKNGSGEVNNNIVGDTEKKLTAKGTYNKFTLDETMKNHFFSNFVKDSITLRKLYRLLYDMF</sequence>
<comment type="caution">
    <text evidence="3">The sequence shown here is derived from an EMBL/GenBank/DDBJ whole genome shotgun (WGS) entry which is preliminary data.</text>
</comment>
<dbReference type="AlphaFoldDB" id="A0A1Y3DUW1"/>
<feature type="compositionally biased region" description="Gly residues" evidence="1">
    <location>
        <begin position="332"/>
        <end position="347"/>
    </location>
</feature>
<dbReference type="VEuPathDB" id="PlasmoDB:PKNH_0317600"/>